<dbReference type="Gene3D" id="1.10.10.60">
    <property type="entry name" value="Homeodomain-like"/>
    <property type="match status" value="1"/>
</dbReference>
<evidence type="ECO:0000259" key="8">
    <source>
        <dbReference type="PROSITE" id="PS50071"/>
    </source>
</evidence>
<dbReference type="GO" id="GO:0000978">
    <property type="term" value="F:RNA polymerase II cis-regulatory region sequence-specific DNA binding"/>
    <property type="evidence" value="ECO:0007669"/>
    <property type="project" value="TreeGrafter"/>
</dbReference>
<dbReference type="PRINTS" id="PR00024">
    <property type="entry name" value="HOMEOBOX"/>
</dbReference>
<dbReference type="SUPFAM" id="SSF46689">
    <property type="entry name" value="Homeodomain-like"/>
    <property type="match status" value="1"/>
</dbReference>
<sequence>ILYMYENILKCVTDSRSTNKKSSKRLRTAYTNTQLLNLEKEFQKNHYLCRPRRIDVSTRLNLSEQQVKIWFQNRRMKLKKDKLSPKTNQFHSKSHDDDFKSNSNSAGNTNMTYNVKTENSESNGYTLKVKFDNPSFVQNHTLEDKTNFCVPPANFDANSYFYNYQSYNYYQNQYTEPFYMPYQFNNAFPINTSENQENKCYNVNSLDKLSPSFSPISSPDNYIPNGLNQLEANENGTEVNYLLNSYYNGHNNLETEPSQCLEFNYCTNQATNNSYALL</sequence>
<dbReference type="PANTHER" id="PTHR45664">
    <property type="entry name" value="PROTEIN ZERKNUELLT 1-RELATED"/>
    <property type="match status" value="1"/>
</dbReference>
<evidence type="ECO:0000256" key="5">
    <source>
        <dbReference type="PROSITE-ProRule" id="PRU00108"/>
    </source>
</evidence>
<feature type="DNA-binding region" description="Homeobox" evidence="5">
    <location>
        <begin position="23"/>
        <end position="82"/>
    </location>
</feature>
<dbReference type="PROSITE" id="PS50071">
    <property type="entry name" value="HOMEOBOX_2"/>
    <property type="match status" value="1"/>
</dbReference>
<dbReference type="EMBL" id="KJ739635">
    <property type="protein sequence ID" value="AIB07893.1"/>
    <property type="molecule type" value="Genomic_DNA"/>
</dbReference>
<accession>A0A060D2V8</accession>
<dbReference type="GO" id="GO:0005634">
    <property type="term" value="C:nucleus"/>
    <property type="evidence" value="ECO:0007669"/>
    <property type="project" value="UniProtKB-SubCell"/>
</dbReference>
<organism evidence="9">
    <name type="scientific">Triodia sylvina</name>
    <dbReference type="NCBI Taxonomy" id="537462"/>
    <lineage>
        <taxon>Eukaryota</taxon>
        <taxon>Metazoa</taxon>
        <taxon>Ecdysozoa</taxon>
        <taxon>Arthropoda</taxon>
        <taxon>Hexapoda</taxon>
        <taxon>Insecta</taxon>
        <taxon>Pterygota</taxon>
        <taxon>Neoptera</taxon>
        <taxon>Endopterygota</taxon>
        <taxon>Lepidoptera</taxon>
        <taxon>Glossata</taxon>
        <taxon>Exoporia</taxon>
        <taxon>Hepialoidea</taxon>
        <taxon>Hepialidae</taxon>
        <taxon>Triodia</taxon>
    </lineage>
</organism>
<reference evidence="9" key="1">
    <citation type="journal article" date="2014" name="PLoS Genet.">
        <title>Ancient expansion of the hox cluster in lepidoptera generated four homeobox genes implicated in extra-embryonic tissue formation.</title>
        <authorList>
            <person name="Ferguson L."/>
            <person name="Marletaz F."/>
            <person name="Carter J.M."/>
            <person name="Taylor W.R."/>
            <person name="Gibbs M."/>
            <person name="Breuker C.J."/>
            <person name="Holland P.W."/>
        </authorList>
    </citation>
    <scope>NUCLEOTIDE SEQUENCE</scope>
</reference>
<evidence type="ECO:0000256" key="2">
    <source>
        <dbReference type="ARBA" id="ARBA00023125"/>
    </source>
</evidence>
<evidence type="ECO:0000256" key="1">
    <source>
        <dbReference type="ARBA" id="ARBA00004123"/>
    </source>
</evidence>
<dbReference type="SMART" id="SM00389">
    <property type="entry name" value="HOX"/>
    <property type="match status" value="1"/>
</dbReference>
<keyword evidence="2 5" id="KW-0238">DNA-binding</keyword>
<dbReference type="GO" id="GO:0045944">
    <property type="term" value="P:positive regulation of transcription by RNA polymerase II"/>
    <property type="evidence" value="ECO:0007669"/>
    <property type="project" value="UniProtKB-ARBA"/>
</dbReference>
<keyword evidence="3 5" id="KW-0371">Homeobox</keyword>
<feature type="non-terminal residue" evidence="9">
    <location>
        <position position="1"/>
    </location>
</feature>
<dbReference type="AlphaFoldDB" id="A0A060D2V8"/>
<evidence type="ECO:0000313" key="9">
    <source>
        <dbReference type="EMBL" id="AIB07893.1"/>
    </source>
</evidence>
<feature type="region of interest" description="Disordered" evidence="7">
    <location>
        <begin position="81"/>
        <end position="110"/>
    </location>
</feature>
<dbReference type="PANTHER" id="PTHR45664:SF12">
    <property type="entry name" value="PANCREAS_DUODENUM HOMEOBOX PROTEIN 1"/>
    <property type="match status" value="1"/>
</dbReference>
<evidence type="ECO:0000256" key="3">
    <source>
        <dbReference type="ARBA" id="ARBA00023155"/>
    </source>
</evidence>
<comment type="subcellular location">
    <subcellularLocation>
        <location evidence="1 5 6">Nucleus</location>
    </subcellularLocation>
</comment>
<dbReference type="CDD" id="cd00086">
    <property type="entry name" value="homeodomain"/>
    <property type="match status" value="1"/>
</dbReference>
<keyword evidence="4 5" id="KW-0539">Nucleus</keyword>
<proteinExistence type="predicted"/>
<reference evidence="9" key="2">
    <citation type="submission" date="2014-03" db="EMBL/GenBank/DDBJ databases">
        <authorList>
            <person name="Saikia M."/>
            <person name="Chaudhari Y."/>
            <person name="Khan M."/>
            <person name="Devi D."/>
        </authorList>
    </citation>
    <scope>NUCLEOTIDE SEQUENCE</scope>
</reference>
<dbReference type="PROSITE" id="PS00027">
    <property type="entry name" value="HOMEOBOX_1"/>
    <property type="match status" value="1"/>
</dbReference>
<protein>
    <submittedName>
        <fullName evidence="9">Hox cluster protein zen-1</fullName>
    </submittedName>
</protein>
<gene>
    <name evidence="9" type="primary">zen-1</name>
</gene>
<evidence type="ECO:0000256" key="6">
    <source>
        <dbReference type="RuleBase" id="RU000682"/>
    </source>
</evidence>
<dbReference type="InterPro" id="IPR020479">
    <property type="entry name" value="HD_metazoa"/>
</dbReference>
<name>A0A060D2V8_9NEOP</name>
<feature type="compositionally biased region" description="Polar residues" evidence="7">
    <location>
        <begin position="101"/>
        <end position="110"/>
    </location>
</feature>
<dbReference type="InterPro" id="IPR001356">
    <property type="entry name" value="HD"/>
</dbReference>
<dbReference type="InterPro" id="IPR009057">
    <property type="entry name" value="Homeodomain-like_sf"/>
</dbReference>
<feature type="domain" description="Homeobox" evidence="8">
    <location>
        <begin position="21"/>
        <end position="81"/>
    </location>
</feature>
<evidence type="ECO:0000256" key="7">
    <source>
        <dbReference type="SAM" id="MobiDB-lite"/>
    </source>
</evidence>
<dbReference type="Pfam" id="PF00046">
    <property type="entry name" value="Homeodomain"/>
    <property type="match status" value="1"/>
</dbReference>
<evidence type="ECO:0000256" key="4">
    <source>
        <dbReference type="ARBA" id="ARBA00023242"/>
    </source>
</evidence>
<dbReference type="InterPro" id="IPR017970">
    <property type="entry name" value="Homeobox_CS"/>
</dbReference>
<dbReference type="GO" id="GO:0000981">
    <property type="term" value="F:DNA-binding transcription factor activity, RNA polymerase II-specific"/>
    <property type="evidence" value="ECO:0007669"/>
    <property type="project" value="InterPro"/>
</dbReference>